<dbReference type="AlphaFoldDB" id="A0A1A8BVM8"/>
<sequence length="159" mass="17706">MLNMDAFRGDLTDAVKAQVRKMNGDLVIIPGGMKSQLQLLDVVVNKPFKDSLRRRKLRGMKNMSAAACLGQSSEESGGAVNLQLPGVNDQNCGHRVIGACRGGNPQTGHSWWTLMVMDAVKLKKESYWVSFWPVGLKRQLMDTGSPSRMRHGWSQRHKL</sequence>
<proteinExistence type="predicted"/>
<evidence type="ECO:0000313" key="2">
    <source>
        <dbReference type="EMBL" id="SBP70555.1"/>
    </source>
</evidence>
<name>A0A1A8BVM8_NOTKA</name>
<dbReference type="InterPro" id="IPR004875">
    <property type="entry name" value="DDE_SF_endonuclease_dom"/>
</dbReference>
<reference evidence="2" key="1">
    <citation type="submission" date="2016-05" db="EMBL/GenBank/DDBJ databases">
        <authorList>
            <person name="Lavstsen T."/>
            <person name="Jespersen J.S."/>
        </authorList>
    </citation>
    <scope>NUCLEOTIDE SEQUENCE</scope>
    <source>
        <tissue evidence="2">Brain</tissue>
    </source>
</reference>
<accession>A0A1A8BVM8</accession>
<dbReference type="GO" id="GO:0003676">
    <property type="term" value="F:nucleic acid binding"/>
    <property type="evidence" value="ECO:0007669"/>
    <property type="project" value="InterPro"/>
</dbReference>
<feature type="domain" description="DDE-1" evidence="1">
    <location>
        <begin position="2"/>
        <end position="60"/>
    </location>
</feature>
<feature type="non-terminal residue" evidence="2">
    <location>
        <position position="159"/>
    </location>
</feature>
<dbReference type="EMBL" id="HADZ01006614">
    <property type="protein sequence ID" value="SBP70555.1"/>
    <property type="molecule type" value="Transcribed_RNA"/>
</dbReference>
<evidence type="ECO:0000259" key="1">
    <source>
        <dbReference type="Pfam" id="PF03184"/>
    </source>
</evidence>
<reference evidence="2" key="2">
    <citation type="submission" date="2016-06" db="EMBL/GenBank/DDBJ databases">
        <title>The genome of a short-lived fish provides insights into sex chromosome evolution and the genetic control of aging.</title>
        <authorList>
            <person name="Reichwald K."/>
            <person name="Felder M."/>
            <person name="Petzold A."/>
            <person name="Koch P."/>
            <person name="Groth M."/>
            <person name="Platzer M."/>
        </authorList>
    </citation>
    <scope>NUCLEOTIDE SEQUENCE</scope>
    <source>
        <tissue evidence="2">Brain</tissue>
    </source>
</reference>
<gene>
    <name evidence="2" type="primary">Nfu_g_1_024723</name>
</gene>
<protein>
    <recommendedName>
        <fullName evidence="1">DDE-1 domain-containing protein</fullName>
    </recommendedName>
</protein>
<dbReference type="Pfam" id="PF03184">
    <property type="entry name" value="DDE_1"/>
    <property type="match status" value="1"/>
</dbReference>
<organism evidence="2">
    <name type="scientific">Nothobranchius kadleci</name>
    <name type="common">African annual killifish</name>
    <dbReference type="NCBI Taxonomy" id="1051664"/>
    <lineage>
        <taxon>Eukaryota</taxon>
        <taxon>Metazoa</taxon>
        <taxon>Chordata</taxon>
        <taxon>Craniata</taxon>
        <taxon>Vertebrata</taxon>
        <taxon>Euteleostomi</taxon>
        <taxon>Actinopterygii</taxon>
        <taxon>Neopterygii</taxon>
        <taxon>Teleostei</taxon>
        <taxon>Neoteleostei</taxon>
        <taxon>Acanthomorphata</taxon>
        <taxon>Ovalentaria</taxon>
        <taxon>Atherinomorphae</taxon>
        <taxon>Cyprinodontiformes</taxon>
        <taxon>Nothobranchiidae</taxon>
        <taxon>Nothobranchius</taxon>
    </lineage>
</organism>